<evidence type="ECO:0000259" key="5">
    <source>
        <dbReference type="Pfam" id="PF08479"/>
    </source>
</evidence>
<dbReference type="Proteomes" id="UP000033358">
    <property type="component" value="Unassembled WGS sequence"/>
</dbReference>
<dbReference type="Gene3D" id="3.10.20.310">
    <property type="entry name" value="membrane protein fhac"/>
    <property type="match status" value="1"/>
</dbReference>
<dbReference type="GO" id="GO:0098046">
    <property type="term" value="C:type V protein secretion system complex"/>
    <property type="evidence" value="ECO:0007669"/>
    <property type="project" value="TreeGrafter"/>
</dbReference>
<dbReference type="EMBL" id="JYHA01000064">
    <property type="protein sequence ID" value="KKB96517.1"/>
    <property type="molecule type" value="Genomic_DNA"/>
</dbReference>
<keyword evidence="2" id="KW-0812">Transmembrane</keyword>
<feature type="domain" description="Polypeptide-transport-associated ShlB-type" evidence="5">
    <location>
        <begin position="81"/>
        <end position="137"/>
    </location>
</feature>
<protein>
    <recommendedName>
        <fullName evidence="8">Heme/hemopexin transporter protein HuxB</fullName>
    </recommendedName>
</protein>
<dbReference type="PANTHER" id="PTHR34597:SF6">
    <property type="entry name" value="BLR6126 PROTEIN"/>
    <property type="match status" value="1"/>
</dbReference>
<evidence type="ECO:0000259" key="4">
    <source>
        <dbReference type="Pfam" id="PF03865"/>
    </source>
</evidence>
<dbReference type="InterPro" id="IPR005565">
    <property type="entry name" value="Hemolysn_activator_HlyB_C"/>
</dbReference>
<feature type="domain" description="Haemolysin activator HlyB C-terminal" evidence="4">
    <location>
        <begin position="208"/>
        <end position="511"/>
    </location>
</feature>
<dbReference type="InterPro" id="IPR051544">
    <property type="entry name" value="TPS_OM_transporter"/>
</dbReference>
<comment type="caution">
    <text evidence="6">The sequence shown here is derived from an EMBL/GenBank/DDBJ whole genome shotgun (WGS) entry which is preliminary data.</text>
</comment>
<keyword evidence="7" id="KW-1185">Reference proteome</keyword>
<accession>A0A0F5MR22</accession>
<dbReference type="Pfam" id="PF03865">
    <property type="entry name" value="ShlB"/>
    <property type="match status" value="1"/>
</dbReference>
<dbReference type="AlphaFoldDB" id="A0A0F5MR22"/>
<evidence type="ECO:0000256" key="2">
    <source>
        <dbReference type="ARBA" id="ARBA00022692"/>
    </source>
</evidence>
<name>A0A0F5MR22_9RICK</name>
<evidence type="ECO:0008006" key="8">
    <source>
        <dbReference type="Google" id="ProtNLM"/>
    </source>
</evidence>
<dbReference type="GO" id="GO:0008320">
    <property type="term" value="F:protein transmembrane transporter activity"/>
    <property type="evidence" value="ECO:0007669"/>
    <property type="project" value="TreeGrafter"/>
</dbReference>
<evidence type="ECO:0000256" key="3">
    <source>
        <dbReference type="ARBA" id="ARBA00023237"/>
    </source>
</evidence>
<dbReference type="GO" id="GO:0046819">
    <property type="term" value="P:protein secretion by the type V secretion system"/>
    <property type="evidence" value="ECO:0007669"/>
    <property type="project" value="TreeGrafter"/>
</dbReference>
<dbReference type="InterPro" id="IPR013686">
    <property type="entry name" value="Polypept-transport_assoc_ShlB"/>
</dbReference>
<dbReference type="PANTHER" id="PTHR34597">
    <property type="entry name" value="SLR1661 PROTEIN"/>
    <property type="match status" value="1"/>
</dbReference>
<dbReference type="Pfam" id="PF08479">
    <property type="entry name" value="POTRA_2"/>
    <property type="match status" value="1"/>
</dbReference>
<evidence type="ECO:0000256" key="1">
    <source>
        <dbReference type="ARBA" id="ARBA00022452"/>
    </source>
</evidence>
<keyword evidence="1" id="KW-0472">Membrane</keyword>
<reference evidence="6 7" key="1">
    <citation type="submission" date="2015-02" db="EMBL/GenBank/DDBJ databases">
        <title>Single cell genomics of a rare environmental alphaproteobacterium provides unique insights into Rickettsiaceae evolution.</title>
        <authorList>
            <person name="Martijn J."/>
            <person name="Schulz F."/>
            <person name="Zaremba-Niedzwiedzka K."/>
            <person name="Viklund J."/>
            <person name="Stepanauskas R."/>
            <person name="Andersson S.G.E."/>
            <person name="Horn M."/>
            <person name="Guy L."/>
            <person name="Ettema T.J.G."/>
        </authorList>
    </citation>
    <scope>NUCLEOTIDE SEQUENCE [LARGE SCALE GENOMIC DNA]</scope>
    <source>
        <strain evidence="6 7">SCGC AAA041-L04</strain>
    </source>
</reference>
<evidence type="ECO:0000313" key="6">
    <source>
        <dbReference type="EMBL" id="KKB96517.1"/>
    </source>
</evidence>
<sequence length="554" mass="63613">MKYIMKYTLLIIFIINFAYAEVVARAINNSKDYYHKNKLNLDKNKVEQIATSKVYTKDTTRKNYFIKKILINVEGVDFTGNIDFLYRQYIGQNLDNEKILYLSRHITRYFINQNYLLPQINIDEQDLLEGILNIKVLISTLDDVVIIGDNNQLVREYASKILNVRPTTVDNTQKYLALMNKIPGYKVLYKIRRELKANNAERSPIDLVLVTKKLKGEVFSSIDNYGVNNLGKEQFIAEAQLYSMFNDGDALTFTGFTTNHPDRIHDIGLGYKIPVNYRGTYVHLAIAGALDNPSKNSTFRTKDNKQTDISFALTHPLYLTTLNDLKIKIGANIKTISNYSLNSSAKNNSARYWSGNLGLTYLTKDKLDGYNIIKIDLIQGIGGKFKDYIQQNNLVSQHFNLLKLNIYREQPLINNFSVFSHLSSNSSNKTIPDHELFVVGGHVFGRAYQFDIMNGSNMLGFTLETRYKKKLNHKLLEEIQPYVFFDTGSIAKQKSNINKSNLSSYGAGIRFELPYKVNFTTEIALPLTRHYIINGNYKKLGARFNLFANKLFEF</sequence>
<keyword evidence="3" id="KW-0998">Cell outer membrane</keyword>
<keyword evidence="1" id="KW-1134">Transmembrane beta strand</keyword>
<gene>
    <name evidence="6" type="ORF">SZ25_00394</name>
</gene>
<proteinExistence type="predicted"/>
<organism evidence="6 7">
    <name type="scientific">Candidatus Arcanibacter lacustris</name>
    <dbReference type="NCBI Taxonomy" id="1607817"/>
    <lineage>
        <taxon>Bacteria</taxon>
        <taxon>Pseudomonadati</taxon>
        <taxon>Pseudomonadota</taxon>
        <taxon>Alphaproteobacteria</taxon>
        <taxon>Rickettsiales</taxon>
        <taxon>Candidatus Arcanibacter</taxon>
    </lineage>
</organism>
<dbReference type="Gene3D" id="2.40.160.50">
    <property type="entry name" value="membrane protein fhac: a member of the omp85/tpsb transporter family"/>
    <property type="match status" value="1"/>
</dbReference>
<evidence type="ECO:0000313" key="7">
    <source>
        <dbReference type="Proteomes" id="UP000033358"/>
    </source>
</evidence>